<keyword evidence="2" id="KW-1185">Reference proteome</keyword>
<reference evidence="1 2" key="1">
    <citation type="submission" date="2015-01" db="EMBL/GenBank/DDBJ databases">
        <title>Evolution of Trichinella species and genotypes.</title>
        <authorList>
            <person name="Korhonen P.K."/>
            <person name="Edoardo P."/>
            <person name="Giuseppe L.R."/>
            <person name="Gasser R.B."/>
        </authorList>
    </citation>
    <scope>NUCLEOTIDE SEQUENCE [LARGE SCALE GENOMIC DNA]</scope>
    <source>
        <strain evidence="1">ISS588</strain>
    </source>
</reference>
<gene>
    <name evidence="1" type="ORF">T4B_9736</name>
</gene>
<comment type="caution">
    <text evidence="1">The sequence shown here is derived from an EMBL/GenBank/DDBJ whole genome shotgun (WGS) entry which is preliminary data.</text>
</comment>
<dbReference type="Proteomes" id="UP000054805">
    <property type="component" value="Unassembled WGS sequence"/>
</dbReference>
<proteinExistence type="predicted"/>
<evidence type="ECO:0000313" key="1">
    <source>
        <dbReference type="EMBL" id="KRZ22334.1"/>
    </source>
</evidence>
<evidence type="ECO:0000313" key="2">
    <source>
        <dbReference type="Proteomes" id="UP000054805"/>
    </source>
</evidence>
<dbReference type="AlphaFoldDB" id="A0A0V1IHW1"/>
<accession>A0A0V1IHW1</accession>
<name>A0A0V1IHW1_TRIPS</name>
<dbReference type="EMBL" id="JYDS01000176">
    <property type="protein sequence ID" value="KRZ22334.1"/>
    <property type="molecule type" value="Genomic_DNA"/>
</dbReference>
<protein>
    <submittedName>
        <fullName evidence="1">Uncharacterized protein</fullName>
    </submittedName>
</protein>
<sequence>MLFGSIHLSLFSKRPTQPTVICSTEKRNTAKPSDCNYILPEQEYEFGLLLQYNDFQEFILSYCTGSENDHDDVRLRSCNYDCDVSVE</sequence>
<organism evidence="1 2">
    <name type="scientific">Trichinella pseudospiralis</name>
    <name type="common">Parasitic roundworm</name>
    <dbReference type="NCBI Taxonomy" id="6337"/>
    <lineage>
        <taxon>Eukaryota</taxon>
        <taxon>Metazoa</taxon>
        <taxon>Ecdysozoa</taxon>
        <taxon>Nematoda</taxon>
        <taxon>Enoplea</taxon>
        <taxon>Dorylaimia</taxon>
        <taxon>Trichinellida</taxon>
        <taxon>Trichinellidae</taxon>
        <taxon>Trichinella</taxon>
    </lineage>
</organism>